<dbReference type="EMBL" id="CP043424">
    <property type="protein sequence ID" value="QIW11623.1"/>
    <property type="molecule type" value="Genomic_DNA"/>
</dbReference>
<dbReference type="InterPro" id="IPR020036">
    <property type="entry name" value="PseH"/>
</dbReference>
<dbReference type="Gene3D" id="3.40.630.30">
    <property type="match status" value="1"/>
</dbReference>
<evidence type="ECO:0000313" key="4">
    <source>
        <dbReference type="Proteomes" id="UP000251120"/>
    </source>
</evidence>
<evidence type="ECO:0000259" key="1">
    <source>
        <dbReference type="PROSITE" id="PS51186"/>
    </source>
</evidence>
<keyword evidence="5" id="KW-1185">Reference proteome</keyword>
<protein>
    <submittedName>
        <fullName evidence="2">UDP-4-amino-4, 6-dideoxy-N-acetyl-beta-L-altrosamine N-acetyltransferase</fullName>
        <ecNumber evidence="3">2.3.1.202</ecNumber>
    </submittedName>
</protein>
<proteinExistence type="predicted"/>
<dbReference type="SUPFAM" id="SSF55729">
    <property type="entry name" value="Acyl-CoA N-acyltransferases (Nat)"/>
    <property type="match status" value="1"/>
</dbReference>
<dbReference type="InterPro" id="IPR016181">
    <property type="entry name" value="Acyl_CoA_acyltransferase"/>
</dbReference>
<evidence type="ECO:0000313" key="2">
    <source>
        <dbReference type="EMBL" id="AXA33395.1"/>
    </source>
</evidence>
<dbReference type="OrthoDB" id="9788924at2"/>
<dbReference type="NCBIfam" id="TIGR03585">
    <property type="entry name" value="PseH"/>
    <property type="match status" value="1"/>
</dbReference>
<sequence length="161" mass="18912">MQNIKLINFIDLSLEQKEKVLEWRNHLDIRSYMYDTNEISLENHLNFIESLKHREDKKYFLVQNSNIDIGVIDFVTIKPNKSLDMGLYAAPGVKGVGNLLLTEIKNYAFDVLKVKTINAEVFIENERAYMLYLKYNFESTGIEKNINNKKVICMELNNENR</sequence>
<dbReference type="Proteomes" id="UP000681131">
    <property type="component" value="Chromosome"/>
</dbReference>
<dbReference type="InterPro" id="IPR000182">
    <property type="entry name" value="GNAT_dom"/>
</dbReference>
<name>A0A2Z4XY93_9GAMM</name>
<gene>
    <name evidence="2" type="primary">pseH</name>
    <name evidence="2" type="ORF">CDH04_02735</name>
    <name evidence="3" type="ORF">FZC43_02735</name>
</gene>
<dbReference type="RefSeq" id="WP_112869568.1">
    <property type="nucleotide sequence ID" value="NZ_CP021781.1"/>
</dbReference>
<dbReference type="KEGG" id="fad:CDH04_02735"/>
<dbReference type="EMBL" id="CP021781">
    <property type="protein sequence ID" value="AXA33395.1"/>
    <property type="molecule type" value="Genomic_DNA"/>
</dbReference>
<dbReference type="AlphaFoldDB" id="A0A2Z4XY93"/>
<dbReference type="GO" id="GO:0016747">
    <property type="term" value="F:acyltransferase activity, transferring groups other than amino-acyl groups"/>
    <property type="evidence" value="ECO:0007669"/>
    <property type="project" value="InterPro"/>
</dbReference>
<dbReference type="Proteomes" id="UP000251120">
    <property type="component" value="Chromosome"/>
</dbReference>
<organism evidence="2 4">
    <name type="scientific">Francisella adeliensis</name>
    <dbReference type="NCBI Taxonomy" id="2007306"/>
    <lineage>
        <taxon>Bacteria</taxon>
        <taxon>Pseudomonadati</taxon>
        <taxon>Pseudomonadota</taxon>
        <taxon>Gammaproteobacteria</taxon>
        <taxon>Thiotrichales</taxon>
        <taxon>Francisellaceae</taxon>
        <taxon>Francisella</taxon>
    </lineage>
</organism>
<reference evidence="3 5" key="2">
    <citation type="submission" date="2019-08" db="EMBL/GenBank/DDBJ databases">
        <title>Complete genome sequences of Francisella adeliensis (FSC1325 and FSC1326).</title>
        <authorList>
            <person name="Ohrman C."/>
            <person name="Uneklint I."/>
            <person name="Vallesi A."/>
            <person name="Karlsson L."/>
            <person name="Sjodin A."/>
        </authorList>
    </citation>
    <scope>NUCLEOTIDE SEQUENCE [LARGE SCALE GENOMIC DNA]</scope>
    <source>
        <strain evidence="3 5">FSC1325</strain>
    </source>
</reference>
<keyword evidence="3" id="KW-0012">Acyltransferase</keyword>
<accession>A0A2Z4XY93</accession>
<feature type="domain" description="N-acetyltransferase" evidence="1">
    <location>
        <begin position="7"/>
        <end position="159"/>
    </location>
</feature>
<dbReference type="Pfam" id="PF13302">
    <property type="entry name" value="Acetyltransf_3"/>
    <property type="match status" value="1"/>
</dbReference>
<evidence type="ECO:0000313" key="5">
    <source>
        <dbReference type="Proteomes" id="UP000681131"/>
    </source>
</evidence>
<evidence type="ECO:0000313" key="3">
    <source>
        <dbReference type="EMBL" id="QIW11623.1"/>
    </source>
</evidence>
<reference evidence="2 4" key="1">
    <citation type="submission" date="2017-06" db="EMBL/GenBank/DDBJ databases">
        <title>Complete genome of Francisella adeliensis.</title>
        <authorList>
            <person name="Vallesi A."/>
            <person name="Sjodin A."/>
        </authorList>
    </citation>
    <scope>NUCLEOTIDE SEQUENCE [LARGE SCALE GENOMIC DNA]</scope>
    <source>
        <strain evidence="2 4">FDC440</strain>
    </source>
</reference>
<keyword evidence="2" id="KW-0808">Transferase</keyword>
<dbReference type="EC" id="2.3.1.202" evidence="3"/>
<dbReference type="PROSITE" id="PS51186">
    <property type="entry name" value="GNAT"/>
    <property type="match status" value="1"/>
</dbReference>